<reference evidence="2 3" key="1">
    <citation type="submission" date="2018-10" db="EMBL/GenBank/DDBJ databases">
        <title>Draft genome sequence of the microsporidian Tubulinosema ratisbonensis.</title>
        <authorList>
            <person name="Polonais V."/>
            <person name="Peyretaillade E."/>
            <person name="Niehus S."/>
            <person name="Wawrzyniak I."/>
            <person name="Franchet A."/>
            <person name="Gaspin C."/>
            <person name="Reichstadt M."/>
            <person name="Belser C."/>
            <person name="Labadie K."/>
            <person name="Delbac F."/>
            <person name="Ferrandon D."/>
        </authorList>
    </citation>
    <scope>NUCLEOTIDE SEQUENCE [LARGE SCALE GENOMIC DNA]</scope>
    <source>
        <strain evidence="2 3">Franzen</strain>
    </source>
</reference>
<dbReference type="VEuPathDB" id="MicrosporidiaDB:TUBRATIS_20610"/>
<name>A0A437AK41_9MICR</name>
<gene>
    <name evidence="2" type="ORF">TUBRATIS_20610</name>
</gene>
<dbReference type="OrthoDB" id="2186959at2759"/>
<dbReference type="EMBL" id="RCSS01000509">
    <property type="protein sequence ID" value="RVD91489.1"/>
    <property type="molecule type" value="Genomic_DNA"/>
</dbReference>
<dbReference type="AlphaFoldDB" id="A0A437AK41"/>
<protein>
    <recommendedName>
        <fullName evidence="4">SEP domain-containing protein</fullName>
    </recommendedName>
</protein>
<sequence length="237" mass="27116">MSYDDLANELVSKTCCDYQTALNALEETKGNISEAENLIKQQKFKKIIPGDKKIYNYTGSKSQTATVNTKSITVIYYSNGLKINENFFSYDSETGKLLKKQIENQELDPSLAKLKDLNGSEVVVDVKNKENEHFGEKDYFKGEFKVLNREKKEIKVNLPKKIELSDSQEIRIKVFLNSESCLVTGKKNNKIKDLIDKIKNLENYAGEGIFVQEGNNKIIENENLEKFNGSVLRIFFK</sequence>
<evidence type="ECO:0000313" key="3">
    <source>
        <dbReference type="Proteomes" id="UP000282876"/>
    </source>
</evidence>
<comment type="caution">
    <text evidence="2">The sequence shown here is derived from an EMBL/GenBank/DDBJ whole genome shotgun (WGS) entry which is preliminary data.</text>
</comment>
<organism evidence="2 3">
    <name type="scientific">Tubulinosema ratisbonensis</name>
    <dbReference type="NCBI Taxonomy" id="291195"/>
    <lineage>
        <taxon>Eukaryota</taxon>
        <taxon>Fungi</taxon>
        <taxon>Fungi incertae sedis</taxon>
        <taxon>Microsporidia</taxon>
        <taxon>Tubulinosematoidea</taxon>
        <taxon>Tubulinosematidae</taxon>
        <taxon>Tubulinosema</taxon>
    </lineage>
</organism>
<keyword evidence="3" id="KW-1185">Reference proteome</keyword>
<dbReference type="Proteomes" id="UP000282876">
    <property type="component" value="Unassembled WGS sequence"/>
</dbReference>
<evidence type="ECO:0000256" key="1">
    <source>
        <dbReference type="SAM" id="Coils"/>
    </source>
</evidence>
<evidence type="ECO:0000313" key="2">
    <source>
        <dbReference type="EMBL" id="RVD91489.1"/>
    </source>
</evidence>
<keyword evidence="1" id="KW-0175">Coiled coil</keyword>
<proteinExistence type="predicted"/>
<evidence type="ECO:0008006" key="4">
    <source>
        <dbReference type="Google" id="ProtNLM"/>
    </source>
</evidence>
<feature type="coiled-coil region" evidence="1">
    <location>
        <begin position="18"/>
        <end position="45"/>
    </location>
</feature>
<accession>A0A437AK41</accession>